<gene>
    <name evidence="3" type="ORF">EOE67_15595</name>
</gene>
<protein>
    <submittedName>
        <fullName evidence="3">Energy transducer TonB</fullName>
    </submittedName>
</protein>
<dbReference type="AlphaFoldDB" id="A0A437QIZ5"/>
<evidence type="ECO:0000259" key="2">
    <source>
        <dbReference type="Pfam" id="PF03544"/>
    </source>
</evidence>
<dbReference type="RefSeq" id="WP_127700260.1">
    <property type="nucleotide sequence ID" value="NZ_SACS01000018.1"/>
</dbReference>
<keyword evidence="4" id="KW-1185">Reference proteome</keyword>
<organism evidence="3 4">
    <name type="scientific">Rheinheimera riviphila</name>
    <dbReference type="NCBI Taxonomy" id="1834037"/>
    <lineage>
        <taxon>Bacteria</taxon>
        <taxon>Pseudomonadati</taxon>
        <taxon>Pseudomonadota</taxon>
        <taxon>Gammaproteobacteria</taxon>
        <taxon>Chromatiales</taxon>
        <taxon>Chromatiaceae</taxon>
        <taxon>Rheinheimera</taxon>
    </lineage>
</organism>
<dbReference type="InterPro" id="IPR037682">
    <property type="entry name" value="TonB_C"/>
</dbReference>
<proteinExistence type="predicted"/>
<feature type="signal peptide" evidence="1">
    <location>
        <begin position="1"/>
        <end position="23"/>
    </location>
</feature>
<reference evidence="3 4" key="1">
    <citation type="submission" date="2019-01" db="EMBL/GenBank/DDBJ databases">
        <authorList>
            <person name="Chen W.-M."/>
        </authorList>
    </citation>
    <scope>NUCLEOTIDE SEQUENCE [LARGE SCALE GENOMIC DNA]</scope>
    <source>
        <strain evidence="3 4">KYPC3</strain>
    </source>
</reference>
<comment type="caution">
    <text evidence="3">The sequence shown here is derived from an EMBL/GenBank/DDBJ whole genome shotgun (WGS) entry which is preliminary data.</text>
</comment>
<dbReference type="OrthoDB" id="6335014at2"/>
<dbReference type="GO" id="GO:0055085">
    <property type="term" value="P:transmembrane transport"/>
    <property type="evidence" value="ECO:0007669"/>
    <property type="project" value="InterPro"/>
</dbReference>
<dbReference type="Proteomes" id="UP000283077">
    <property type="component" value="Unassembled WGS sequence"/>
</dbReference>
<dbReference type="PROSITE" id="PS51257">
    <property type="entry name" value="PROKAR_LIPOPROTEIN"/>
    <property type="match status" value="1"/>
</dbReference>
<accession>A0A437QIZ5</accession>
<name>A0A437QIZ5_9GAMM</name>
<keyword evidence="1" id="KW-0732">Signal</keyword>
<feature type="domain" description="TonB C-terminal" evidence="2">
    <location>
        <begin position="51"/>
        <end position="123"/>
    </location>
</feature>
<dbReference type="SUPFAM" id="SSF74653">
    <property type="entry name" value="TolA/TonB C-terminal domain"/>
    <property type="match status" value="1"/>
</dbReference>
<dbReference type="EMBL" id="SACS01000018">
    <property type="protein sequence ID" value="RVU34463.1"/>
    <property type="molecule type" value="Genomic_DNA"/>
</dbReference>
<evidence type="ECO:0000256" key="1">
    <source>
        <dbReference type="SAM" id="SignalP"/>
    </source>
</evidence>
<evidence type="ECO:0000313" key="3">
    <source>
        <dbReference type="EMBL" id="RVU34463.1"/>
    </source>
</evidence>
<sequence>MLKKQLILVIATLVVSGCASTKAPDEYTNLTVTQNELQSAKWQQLQRFVARYPISAASSSIDGCATVEYVITPQNEIKDLRIVTASHRDFADVVKKVVLRWKWSALPKNIIAQPVKTQTRFEFCLDKPNQPCALNIPVHACPGEDVLYSIGSVVKR</sequence>
<feature type="chain" id="PRO_5019075262" evidence="1">
    <location>
        <begin position="24"/>
        <end position="156"/>
    </location>
</feature>
<dbReference type="Pfam" id="PF03544">
    <property type="entry name" value="TonB_C"/>
    <property type="match status" value="1"/>
</dbReference>
<evidence type="ECO:0000313" key="4">
    <source>
        <dbReference type="Proteomes" id="UP000283077"/>
    </source>
</evidence>
<dbReference type="Gene3D" id="3.30.1150.10">
    <property type="match status" value="1"/>
</dbReference>